<feature type="signal peptide" evidence="3">
    <location>
        <begin position="1"/>
        <end position="25"/>
    </location>
</feature>
<dbReference type="Pfam" id="PF00293">
    <property type="entry name" value="NUDIX"/>
    <property type="match status" value="1"/>
</dbReference>
<dbReference type="CDD" id="cd04680">
    <property type="entry name" value="NUDIX_Hydrolase"/>
    <property type="match status" value="1"/>
</dbReference>
<organism evidence="5 6">
    <name type="scientific">Candidatus Phaeomarinibacter ectocarpi</name>
    <dbReference type="NCBI Taxonomy" id="1458461"/>
    <lineage>
        <taxon>Bacteria</taxon>
        <taxon>Pseudomonadati</taxon>
        <taxon>Pseudomonadota</taxon>
        <taxon>Alphaproteobacteria</taxon>
        <taxon>Hyphomicrobiales</taxon>
        <taxon>Parvibaculaceae</taxon>
        <taxon>Candidatus Phaeomarinibacter</taxon>
    </lineage>
</organism>
<dbReference type="InterPro" id="IPR015797">
    <property type="entry name" value="NUDIX_hydrolase-like_dom_sf"/>
</dbReference>
<dbReference type="InterPro" id="IPR020476">
    <property type="entry name" value="Nudix_hydrolase"/>
</dbReference>
<dbReference type="STRING" id="1458461.BN1012_Phect567"/>
<evidence type="ECO:0000313" key="6">
    <source>
        <dbReference type="Proteomes" id="UP000032160"/>
    </source>
</evidence>
<dbReference type="OrthoDB" id="9800065at2"/>
<dbReference type="EMBL" id="HG966617">
    <property type="protein sequence ID" value="CDO58781.1"/>
    <property type="molecule type" value="Genomic_DNA"/>
</dbReference>
<keyword evidence="2" id="KW-0378">Hydrolase</keyword>
<dbReference type="Proteomes" id="UP000032160">
    <property type="component" value="Chromosome I"/>
</dbReference>
<dbReference type="GO" id="GO:0016787">
    <property type="term" value="F:hydrolase activity"/>
    <property type="evidence" value="ECO:0007669"/>
    <property type="project" value="UniProtKB-KW"/>
</dbReference>
<feature type="chain" id="PRO_5004958037" evidence="3">
    <location>
        <begin position="26"/>
        <end position="164"/>
    </location>
</feature>
<comment type="cofactor">
    <cofactor evidence="1">
        <name>Mg(2+)</name>
        <dbReference type="ChEBI" id="CHEBI:18420"/>
    </cofactor>
</comment>
<dbReference type="RefSeq" id="WP_081826345.1">
    <property type="nucleotide sequence ID" value="NZ_HG966617.1"/>
</dbReference>
<evidence type="ECO:0000256" key="3">
    <source>
        <dbReference type="SAM" id="SignalP"/>
    </source>
</evidence>
<protein>
    <submittedName>
        <fullName evidence="5">MutT/nudix family protein</fullName>
    </submittedName>
</protein>
<evidence type="ECO:0000256" key="1">
    <source>
        <dbReference type="ARBA" id="ARBA00001946"/>
    </source>
</evidence>
<name>X5MLY1_9HYPH</name>
<sequence length="164" mass="18380">MKNRFVRPVVHFALKLAYAAWKAYAAIFRPVTLGVRALVLNDQGHVLLIRHTYAPGWFMPGGGVGRDETLEAATARELYEEAGIRAIGDMNLVGAYANFLQLKSDHVIVYEVPKWEEAGDAPHADFEIAEAGFFPPDALPEGTTPGTRQRLDEYFSNRRPTTYW</sequence>
<dbReference type="PANTHER" id="PTHR43046:SF14">
    <property type="entry name" value="MUTT_NUDIX FAMILY PROTEIN"/>
    <property type="match status" value="1"/>
</dbReference>
<gene>
    <name evidence="5" type="ORF">BN1012_Phect567</name>
</gene>
<feature type="domain" description="Nudix hydrolase" evidence="4">
    <location>
        <begin position="30"/>
        <end position="156"/>
    </location>
</feature>
<dbReference type="PROSITE" id="PS51462">
    <property type="entry name" value="NUDIX"/>
    <property type="match status" value="1"/>
</dbReference>
<evidence type="ECO:0000313" key="5">
    <source>
        <dbReference type="EMBL" id="CDO58781.1"/>
    </source>
</evidence>
<dbReference type="HOGENOM" id="CLU_037162_10_1_5"/>
<dbReference type="PRINTS" id="PR00502">
    <property type="entry name" value="NUDIXFAMILY"/>
</dbReference>
<evidence type="ECO:0000256" key="2">
    <source>
        <dbReference type="ARBA" id="ARBA00022801"/>
    </source>
</evidence>
<keyword evidence="3" id="KW-0732">Signal</keyword>
<dbReference type="KEGG" id="pect:BN1012_Phect567"/>
<evidence type="ECO:0000259" key="4">
    <source>
        <dbReference type="PROSITE" id="PS51462"/>
    </source>
</evidence>
<dbReference type="AlphaFoldDB" id="X5MLY1"/>
<dbReference type="PANTHER" id="PTHR43046">
    <property type="entry name" value="GDP-MANNOSE MANNOSYL HYDROLASE"/>
    <property type="match status" value="1"/>
</dbReference>
<dbReference type="SUPFAM" id="SSF55811">
    <property type="entry name" value="Nudix"/>
    <property type="match status" value="1"/>
</dbReference>
<dbReference type="InterPro" id="IPR000086">
    <property type="entry name" value="NUDIX_hydrolase_dom"/>
</dbReference>
<proteinExistence type="predicted"/>
<dbReference type="Gene3D" id="3.90.79.10">
    <property type="entry name" value="Nucleoside Triphosphate Pyrophosphohydrolase"/>
    <property type="match status" value="1"/>
</dbReference>
<accession>X5MLY1</accession>
<reference evidence="5 6" key="1">
    <citation type="journal article" date="2014" name="Front. Genet.">
        <title>Genome and metabolic network of "Candidatus Phaeomarinobacter ectocarpi" Ec32, a new candidate genus of Alphaproteobacteria frequently associated with brown algae.</title>
        <authorList>
            <person name="Dittami S.M."/>
            <person name="Barbeyron T."/>
            <person name="Boyen C."/>
            <person name="Cambefort J."/>
            <person name="Collet G."/>
            <person name="Delage L."/>
            <person name="Gobet A."/>
            <person name="Groisillier A."/>
            <person name="Leblanc C."/>
            <person name="Michel G."/>
            <person name="Scornet D."/>
            <person name="Siegel A."/>
            <person name="Tapia J.E."/>
            <person name="Tonon T."/>
        </authorList>
    </citation>
    <scope>NUCLEOTIDE SEQUENCE [LARGE SCALE GENOMIC DNA]</scope>
    <source>
        <strain evidence="5 6">Ec32</strain>
    </source>
</reference>
<keyword evidence="6" id="KW-1185">Reference proteome</keyword>